<keyword evidence="4" id="KW-0863">Zinc-finger</keyword>
<dbReference type="EMBL" id="LIHL02000006">
    <property type="protein sequence ID" value="KAF5468074.1"/>
    <property type="molecule type" value="Genomic_DNA"/>
</dbReference>
<dbReference type="SUPFAM" id="SSF47954">
    <property type="entry name" value="Cyclin-like"/>
    <property type="match status" value="2"/>
</dbReference>
<evidence type="ECO:0000256" key="7">
    <source>
        <dbReference type="ARBA" id="ARBA00023163"/>
    </source>
</evidence>
<gene>
    <name evidence="12" type="ORF">F2P56_012255</name>
</gene>
<keyword evidence="3" id="KW-0479">Metal-binding</keyword>
<reference evidence="12" key="2">
    <citation type="submission" date="2020-03" db="EMBL/GenBank/DDBJ databases">
        <title>Walnut 2.0.</title>
        <authorList>
            <person name="Marrano A."/>
            <person name="Britton M."/>
            <person name="Zimin A.V."/>
            <person name="Zaini P.A."/>
            <person name="Workman R."/>
            <person name="Puiu D."/>
            <person name="Bianco L."/>
            <person name="Allen B.J."/>
            <person name="Troggio M."/>
            <person name="Leslie C.A."/>
            <person name="Timp W."/>
            <person name="Dendekar A."/>
            <person name="Salzberg S.L."/>
            <person name="Neale D.B."/>
        </authorList>
    </citation>
    <scope>NUCLEOTIDE SEQUENCE</scope>
    <source>
        <tissue evidence="12">Leaves</tissue>
    </source>
</reference>
<evidence type="ECO:0008006" key="14">
    <source>
        <dbReference type="Google" id="ProtNLM"/>
    </source>
</evidence>
<dbReference type="PANTHER" id="PTHR11618">
    <property type="entry name" value="TRANSCRIPTION INITIATION FACTOR IIB-RELATED"/>
    <property type="match status" value="1"/>
</dbReference>
<dbReference type="Gene3D" id="1.10.472.10">
    <property type="entry name" value="Cyclin-like"/>
    <property type="match status" value="1"/>
</dbReference>
<evidence type="ECO:0000256" key="3">
    <source>
        <dbReference type="ARBA" id="ARBA00022723"/>
    </source>
</evidence>
<feature type="domain" description="Transcription factor TFIIB cyclin-like" evidence="10">
    <location>
        <begin position="70"/>
        <end position="128"/>
    </location>
</feature>
<evidence type="ECO:0000256" key="4">
    <source>
        <dbReference type="ARBA" id="ARBA00022771"/>
    </source>
</evidence>
<keyword evidence="5" id="KW-0862">Zinc</keyword>
<sequence length="608" mass="67345">MVFITSCARHKPTVHYDNGCVCCEVCGKVLHQDVFTEEPTFVKGAGGESRVAGSYVKSIQSGYSESFRRTIDKGRDEIDRMVTAFNISGGDSIINPACSFYQIAVERNFTRGRRTEQVAAACLYIACRYVLGAVFLQLCQLLSLGEHPTIVKPVDPSLYIPRFAEKLLKERNMKVCGTALHIIASMKRDWIQTGRKPSGLCGAALYISALSHGYRFSKSDIVKIVHICEVTLTKRLMEFENTDSGSLTVEELIKNASEVKACELSENRSLKSGEVLCEHKNSGKPHFAHGLCRSCYEDFVELSGGLHGGSEPPAFQQAERERIAMESANNQGDKSNVFLKPSLGSENIEQLERSQKATKNERLDLRENDGNSAAAIGDQIEIDGVSDACQKSMDTSLVSDDESDGLSDIDDVEVSGYLNNEEEMRFKKIIWEEMNKEYLQEQAAAAAAKMESQASFQNSSDELRAAHELAVAAAAAVAKSRKERKRKQDVNANPAQTAAEAAHQMLIKKRLSSKINYDVLETLFAEKPSSDSNKKLKASNDDGYAKGQSNGEKEHDGDITDNYDELGQGYENLEQEDVNGTYGNELHAEFENEEDVYGYNYDNGEEEY</sequence>
<dbReference type="Pfam" id="PF00382">
    <property type="entry name" value="TFIIB"/>
    <property type="match status" value="2"/>
</dbReference>
<evidence type="ECO:0000256" key="8">
    <source>
        <dbReference type="ARBA" id="ARBA00023242"/>
    </source>
</evidence>
<name>A0A833XLG3_JUGRE</name>
<dbReference type="Gene3D" id="1.20.5.650">
    <property type="entry name" value="Single helix bin"/>
    <property type="match status" value="1"/>
</dbReference>
<reference evidence="12" key="1">
    <citation type="submission" date="2015-10" db="EMBL/GenBank/DDBJ databases">
        <authorList>
            <person name="Martinez-Garcia P.J."/>
            <person name="Crepeau M.W."/>
            <person name="Puiu D."/>
            <person name="Gonzalez-Ibeas D."/>
            <person name="Whalen J."/>
            <person name="Stevens K."/>
            <person name="Paul R."/>
            <person name="Butterfield T."/>
            <person name="Britton M."/>
            <person name="Reagan R."/>
            <person name="Chakraborty S."/>
            <person name="Walawage S.L."/>
            <person name="Vasquez-Gross H.A."/>
            <person name="Cardeno C."/>
            <person name="Famula R."/>
            <person name="Pratt K."/>
            <person name="Kuruganti S."/>
            <person name="Aradhya M.K."/>
            <person name="Leslie C.A."/>
            <person name="Dandekar A.M."/>
            <person name="Salzberg S.L."/>
            <person name="Wegrzyn J.L."/>
            <person name="Langley C.H."/>
            <person name="Neale D.B."/>
        </authorList>
    </citation>
    <scope>NUCLEOTIDE SEQUENCE</scope>
    <source>
        <tissue evidence="12">Leaves</tissue>
    </source>
</reference>
<evidence type="ECO:0000259" key="11">
    <source>
        <dbReference type="Pfam" id="PF07741"/>
    </source>
</evidence>
<evidence type="ECO:0000259" key="10">
    <source>
        <dbReference type="Pfam" id="PF00382"/>
    </source>
</evidence>
<dbReference type="AlphaFoldDB" id="A0A833XLG3"/>
<dbReference type="PANTHER" id="PTHR11618:SF4">
    <property type="entry name" value="TRANSCRIPTION FACTOR IIIB 90 KDA SUBUNIT"/>
    <property type="match status" value="1"/>
</dbReference>
<feature type="region of interest" description="Disordered" evidence="9">
    <location>
        <begin position="528"/>
        <end position="608"/>
    </location>
</feature>
<dbReference type="InterPro" id="IPR000812">
    <property type="entry name" value="TFIIB"/>
</dbReference>
<comment type="similarity">
    <text evidence="2">Belongs to the TFIIB family.</text>
</comment>
<dbReference type="InterPro" id="IPR036915">
    <property type="entry name" value="Cyclin-like_sf"/>
</dbReference>
<dbReference type="GO" id="GO:0017025">
    <property type="term" value="F:TBP-class protein binding"/>
    <property type="evidence" value="ECO:0007669"/>
    <property type="project" value="InterPro"/>
</dbReference>
<evidence type="ECO:0000313" key="13">
    <source>
        <dbReference type="Proteomes" id="UP000619265"/>
    </source>
</evidence>
<comment type="caution">
    <text evidence="12">The sequence shown here is derived from an EMBL/GenBank/DDBJ whole genome shotgun (WGS) entry which is preliminary data.</text>
</comment>
<dbReference type="InterPro" id="IPR011665">
    <property type="entry name" value="BRF1_TBP-bd_dom"/>
</dbReference>
<organism evidence="12 13">
    <name type="scientific">Juglans regia</name>
    <name type="common">English walnut</name>
    <dbReference type="NCBI Taxonomy" id="51240"/>
    <lineage>
        <taxon>Eukaryota</taxon>
        <taxon>Viridiplantae</taxon>
        <taxon>Streptophyta</taxon>
        <taxon>Embryophyta</taxon>
        <taxon>Tracheophyta</taxon>
        <taxon>Spermatophyta</taxon>
        <taxon>Magnoliopsida</taxon>
        <taxon>eudicotyledons</taxon>
        <taxon>Gunneridae</taxon>
        <taxon>Pentapetalae</taxon>
        <taxon>rosids</taxon>
        <taxon>fabids</taxon>
        <taxon>Fagales</taxon>
        <taxon>Juglandaceae</taxon>
        <taxon>Juglans</taxon>
    </lineage>
</organism>
<keyword evidence="6" id="KW-0805">Transcription regulation</keyword>
<dbReference type="Proteomes" id="UP000619265">
    <property type="component" value="Unassembled WGS sequence"/>
</dbReference>
<evidence type="ECO:0000256" key="2">
    <source>
        <dbReference type="ARBA" id="ARBA00010857"/>
    </source>
</evidence>
<proteinExistence type="inferred from homology"/>
<dbReference type="InterPro" id="IPR013150">
    <property type="entry name" value="TFIIB_cyclin"/>
</dbReference>
<feature type="domain" description="Transcription factor TFIIB cyclin-like" evidence="10">
    <location>
        <begin position="153"/>
        <end position="241"/>
    </location>
</feature>
<keyword evidence="7" id="KW-0804">Transcription</keyword>
<feature type="compositionally biased region" description="Basic and acidic residues" evidence="9">
    <location>
        <begin position="528"/>
        <end position="544"/>
    </location>
</feature>
<keyword evidence="8" id="KW-0539">Nucleus</keyword>
<dbReference type="GO" id="GO:0070897">
    <property type="term" value="P:transcription preinitiation complex assembly"/>
    <property type="evidence" value="ECO:0007669"/>
    <property type="project" value="InterPro"/>
</dbReference>
<dbReference type="CDD" id="cd20554">
    <property type="entry name" value="CYCLIN_TFIIIB90_rpt2"/>
    <property type="match status" value="1"/>
</dbReference>
<feature type="domain" description="Brf1 TBP-binding" evidence="11">
    <location>
        <begin position="407"/>
        <end position="524"/>
    </location>
</feature>
<evidence type="ECO:0000256" key="5">
    <source>
        <dbReference type="ARBA" id="ARBA00022833"/>
    </source>
</evidence>
<evidence type="ECO:0000313" key="12">
    <source>
        <dbReference type="EMBL" id="KAF5468074.1"/>
    </source>
</evidence>
<protein>
    <recommendedName>
        <fullName evidence="14">Transcription factor IIIB 60 kDa subunit-like</fullName>
    </recommendedName>
</protein>
<dbReference type="FunFam" id="1.10.472.10:FF:000066">
    <property type="entry name" value="Transcription factor IIIB subunit"/>
    <property type="match status" value="1"/>
</dbReference>
<evidence type="ECO:0000256" key="9">
    <source>
        <dbReference type="SAM" id="MobiDB-lite"/>
    </source>
</evidence>
<dbReference type="Gene3D" id="1.10.472.170">
    <property type="match status" value="1"/>
</dbReference>
<accession>A0A833XLG3</accession>
<dbReference type="Gramene" id="Jr06_04990_p1">
    <property type="protein sequence ID" value="cds.Jr06_04990_p1"/>
    <property type="gene ID" value="Jr06_04990"/>
</dbReference>
<evidence type="ECO:0000256" key="1">
    <source>
        <dbReference type="ARBA" id="ARBA00004123"/>
    </source>
</evidence>
<evidence type="ECO:0000256" key="6">
    <source>
        <dbReference type="ARBA" id="ARBA00023015"/>
    </source>
</evidence>
<dbReference type="Pfam" id="PF07741">
    <property type="entry name" value="BRF1"/>
    <property type="match status" value="1"/>
</dbReference>
<comment type="subcellular location">
    <subcellularLocation>
        <location evidence="1">Nucleus</location>
    </subcellularLocation>
</comment>
<dbReference type="GO" id="GO:0005634">
    <property type="term" value="C:nucleus"/>
    <property type="evidence" value="ECO:0007669"/>
    <property type="project" value="UniProtKB-SubCell"/>
</dbReference>
<dbReference type="GO" id="GO:0008270">
    <property type="term" value="F:zinc ion binding"/>
    <property type="evidence" value="ECO:0007669"/>
    <property type="project" value="UniProtKB-KW"/>
</dbReference>